<reference evidence="2" key="1">
    <citation type="journal article" date="2023" name="Insect Mol. Biol.">
        <title>Genome sequencing provides insights into the evolution of gene families encoding plant cell wall-degrading enzymes in longhorned beetles.</title>
        <authorList>
            <person name="Shin N.R."/>
            <person name="Okamura Y."/>
            <person name="Kirsch R."/>
            <person name="Pauchet Y."/>
        </authorList>
    </citation>
    <scope>NUCLEOTIDE SEQUENCE</scope>
    <source>
        <strain evidence="2">AMC_N1</strain>
    </source>
</reference>
<accession>A0AAV8YFY3</accession>
<feature type="domain" description="Nucleolar 27S pre-rRNA processing Urb2/Npa2 C-terminal" evidence="1">
    <location>
        <begin position="339"/>
        <end position="530"/>
    </location>
</feature>
<sequence>MLDENDHEEVLEKFPIIYSPEVVQKICLLYLCSLHRDLSFEFGRGNYTNLQISCEYIIIGILQHSKFKVADLLEVDVFFKEVINSYNEWEVIFSLITENVFKYEYSIKKYELVVPEVTRNLSNSRNMRCCFIIINAVNKRCIRPQYAKKILEAISENNPEVNLVNGYSYALKTFLSQGDEKLSALLEHFNSYVEFAIGDLENSSSYLSLFTTILQNKSKIELLNDEFLYKVWNVYKDNENVNLIMEEYAQLVVLIFGHIPNETFSVVTKDLLDITHKSISVKNYIQLSKHLKTWESVISCNLNHTKTSILQDVVEQLLQSLTSLLQESVYEGDLYDNICHFEKNIIQTHHLHLTSPMVDILILSITLIMSKEKCDFQKTFNATISLLEHLLKHRKSLVMDRLPPYLQQYRIILRCLCQKSDSDLNLEDRSVRKISDCAHQLEKLTRNLVSCQKDMGRIAMYLIADILEQYEQITLVSNVKIHLNNCIYSLISICDQHAITYLMRVLSSASTEMFKVMYENYKKYYRFTGKI</sequence>
<keyword evidence="3" id="KW-1185">Reference proteome</keyword>
<name>A0AAV8YFY3_9CUCU</name>
<dbReference type="Proteomes" id="UP001162162">
    <property type="component" value="Unassembled WGS sequence"/>
</dbReference>
<dbReference type="EMBL" id="JAPWTK010000106">
    <property type="protein sequence ID" value="KAJ8949965.1"/>
    <property type="molecule type" value="Genomic_DNA"/>
</dbReference>
<organism evidence="2 3">
    <name type="scientific">Aromia moschata</name>
    <dbReference type="NCBI Taxonomy" id="1265417"/>
    <lineage>
        <taxon>Eukaryota</taxon>
        <taxon>Metazoa</taxon>
        <taxon>Ecdysozoa</taxon>
        <taxon>Arthropoda</taxon>
        <taxon>Hexapoda</taxon>
        <taxon>Insecta</taxon>
        <taxon>Pterygota</taxon>
        <taxon>Neoptera</taxon>
        <taxon>Endopterygota</taxon>
        <taxon>Coleoptera</taxon>
        <taxon>Polyphaga</taxon>
        <taxon>Cucujiformia</taxon>
        <taxon>Chrysomeloidea</taxon>
        <taxon>Cerambycidae</taxon>
        <taxon>Cerambycinae</taxon>
        <taxon>Callichromatini</taxon>
        <taxon>Aromia</taxon>
    </lineage>
</organism>
<dbReference type="PANTHER" id="PTHR15682:SF2">
    <property type="entry name" value="UNHEALTHY RIBOSOME BIOGENESIS PROTEIN 2 HOMOLOG"/>
    <property type="match status" value="1"/>
</dbReference>
<dbReference type="PANTHER" id="PTHR15682">
    <property type="entry name" value="UNHEALTHY RIBOSOME BIOGENESIS PROTEIN 2 HOMOLOG"/>
    <property type="match status" value="1"/>
</dbReference>
<dbReference type="GO" id="GO:0042254">
    <property type="term" value="P:ribosome biogenesis"/>
    <property type="evidence" value="ECO:0007669"/>
    <property type="project" value="TreeGrafter"/>
</dbReference>
<evidence type="ECO:0000259" key="1">
    <source>
        <dbReference type="Pfam" id="PF10441"/>
    </source>
</evidence>
<dbReference type="InterPro" id="IPR052609">
    <property type="entry name" value="Ribosome_Biogenesis_Reg"/>
</dbReference>
<gene>
    <name evidence="2" type="ORF">NQ318_002373</name>
</gene>
<dbReference type="InterPro" id="IPR018849">
    <property type="entry name" value="Urb2/Npa2_C"/>
</dbReference>
<dbReference type="GO" id="GO:0005730">
    <property type="term" value="C:nucleolus"/>
    <property type="evidence" value="ECO:0007669"/>
    <property type="project" value="TreeGrafter"/>
</dbReference>
<protein>
    <recommendedName>
        <fullName evidence="1">Nucleolar 27S pre-rRNA processing Urb2/Npa2 C-terminal domain-containing protein</fullName>
    </recommendedName>
</protein>
<dbReference type="Pfam" id="PF10441">
    <property type="entry name" value="Urb2"/>
    <property type="match status" value="1"/>
</dbReference>
<evidence type="ECO:0000313" key="3">
    <source>
        <dbReference type="Proteomes" id="UP001162162"/>
    </source>
</evidence>
<dbReference type="AlphaFoldDB" id="A0AAV8YFY3"/>
<proteinExistence type="predicted"/>
<evidence type="ECO:0000313" key="2">
    <source>
        <dbReference type="EMBL" id="KAJ8949965.1"/>
    </source>
</evidence>
<comment type="caution">
    <text evidence="2">The sequence shown here is derived from an EMBL/GenBank/DDBJ whole genome shotgun (WGS) entry which is preliminary data.</text>
</comment>